<feature type="transmembrane region" description="Helical" evidence="6">
    <location>
        <begin position="176"/>
        <end position="199"/>
    </location>
</feature>
<evidence type="ECO:0000256" key="2">
    <source>
        <dbReference type="ARBA" id="ARBA00022475"/>
    </source>
</evidence>
<dbReference type="EMBL" id="CABO01000025">
    <property type="protein sequence ID" value="CBI01814.1"/>
    <property type="molecule type" value="Genomic_DNA"/>
</dbReference>
<dbReference type="PANTHER" id="PTHR30106:SF1">
    <property type="entry name" value="UPF0324 MEMBRANE PROTEIN FN0533"/>
    <property type="match status" value="1"/>
</dbReference>
<accession>E6Q3Q3</accession>
<feature type="transmembrane region" description="Helical" evidence="6">
    <location>
        <begin position="300"/>
        <end position="322"/>
    </location>
</feature>
<sequence length="325" mass="33895">MKILPGLLLAIAIAAVATLVGHLLPVVGAPVVAIALGLLITAVRAPGARLHPGILFSTKQVLAWSIVLLGTQLRFTDIVAGGLKSLPVMLSTLVVVLALAYIFGKLLGIDRDLRRLLGVGTAICGGSAIAALASAVESDRADVAYALSTIFFFNVAAVLTFPTIGHLMHLSQHAFGLWAGTAINDTSSVVAAAFVYGHAAGQHAVIVKLTRTTLIIPLVAFYAGKRAFAMRGGEAVPWRSIIPWFVLWFVVAAGINSFGYIPAAWHAPLDQLALFAITVALAAVGLSADYARIRSAGIRPLLLGAILWVGISLTSLGVAHAMHLN</sequence>
<keyword evidence="5 6" id="KW-0472">Membrane</keyword>
<dbReference type="PANTHER" id="PTHR30106">
    <property type="entry name" value="INNER MEMBRANE PROTEIN YEIH-RELATED"/>
    <property type="match status" value="1"/>
</dbReference>
<feature type="transmembrane region" description="Helical" evidence="6">
    <location>
        <begin position="116"/>
        <end position="137"/>
    </location>
</feature>
<proteinExistence type="predicted"/>
<comment type="subcellular location">
    <subcellularLocation>
        <location evidence="1">Cell membrane</location>
        <topology evidence="1">Multi-pass membrane protein</topology>
    </subcellularLocation>
</comment>
<evidence type="ECO:0000313" key="7">
    <source>
        <dbReference type="EMBL" id="CBI01814.1"/>
    </source>
</evidence>
<feature type="transmembrane region" description="Helical" evidence="6">
    <location>
        <begin position="143"/>
        <end position="164"/>
    </location>
</feature>
<name>E6Q3Q3_9ZZZZ</name>
<organism evidence="7">
    <name type="scientific">mine drainage metagenome</name>
    <dbReference type="NCBI Taxonomy" id="410659"/>
    <lineage>
        <taxon>unclassified sequences</taxon>
        <taxon>metagenomes</taxon>
        <taxon>ecological metagenomes</taxon>
    </lineage>
</organism>
<dbReference type="InterPro" id="IPR018383">
    <property type="entry name" value="UPF0324_pro"/>
</dbReference>
<protein>
    <recommendedName>
        <fullName evidence="8">Sulfate exporter family transporter</fullName>
    </recommendedName>
</protein>
<keyword evidence="2" id="KW-1003">Cell membrane</keyword>
<feature type="transmembrane region" description="Helical" evidence="6">
    <location>
        <begin position="245"/>
        <end position="265"/>
    </location>
</feature>
<dbReference type="GO" id="GO:0005886">
    <property type="term" value="C:plasma membrane"/>
    <property type="evidence" value="ECO:0007669"/>
    <property type="project" value="UniProtKB-SubCell"/>
</dbReference>
<comment type="caution">
    <text evidence="7">The sequence shown here is derived from an EMBL/GenBank/DDBJ whole genome shotgun (WGS) entry which is preliminary data.</text>
</comment>
<evidence type="ECO:0000256" key="5">
    <source>
        <dbReference type="ARBA" id="ARBA00023136"/>
    </source>
</evidence>
<reference evidence="7" key="1">
    <citation type="submission" date="2009-10" db="EMBL/GenBank/DDBJ databases">
        <title>Diversity of trophic interactions inside an arsenic-rich microbial ecosystem.</title>
        <authorList>
            <person name="Bertin P.N."/>
            <person name="Heinrich-Salmeron A."/>
            <person name="Pelletier E."/>
            <person name="Goulhen-Chollet F."/>
            <person name="Arsene-Ploetze F."/>
            <person name="Gallien S."/>
            <person name="Calteau A."/>
            <person name="Vallenet D."/>
            <person name="Casiot C."/>
            <person name="Chane-Woon-Ming B."/>
            <person name="Giloteaux L."/>
            <person name="Barakat M."/>
            <person name="Bonnefoy V."/>
            <person name="Bruneel O."/>
            <person name="Chandler M."/>
            <person name="Cleiss J."/>
            <person name="Duran R."/>
            <person name="Elbaz-Poulichet F."/>
            <person name="Fonknechten N."/>
            <person name="Lauga B."/>
            <person name="Mornico D."/>
            <person name="Ortet P."/>
            <person name="Schaeffer C."/>
            <person name="Siguier P."/>
            <person name="Alexander Thil Smith A."/>
            <person name="Van Dorsselaer A."/>
            <person name="Weissenbach J."/>
            <person name="Medigue C."/>
            <person name="Le Paslier D."/>
        </authorList>
    </citation>
    <scope>NUCLEOTIDE SEQUENCE</scope>
</reference>
<feature type="transmembrane region" description="Helical" evidence="6">
    <location>
        <begin position="85"/>
        <end position="104"/>
    </location>
</feature>
<evidence type="ECO:0000256" key="3">
    <source>
        <dbReference type="ARBA" id="ARBA00022692"/>
    </source>
</evidence>
<feature type="transmembrane region" description="Helical" evidence="6">
    <location>
        <begin position="205"/>
        <end position="224"/>
    </location>
</feature>
<evidence type="ECO:0000256" key="4">
    <source>
        <dbReference type="ARBA" id="ARBA00022989"/>
    </source>
</evidence>
<evidence type="ECO:0000256" key="6">
    <source>
        <dbReference type="SAM" id="Phobius"/>
    </source>
</evidence>
<keyword evidence="3 6" id="KW-0812">Transmembrane</keyword>
<dbReference type="AlphaFoldDB" id="E6Q3Q3"/>
<evidence type="ECO:0000256" key="1">
    <source>
        <dbReference type="ARBA" id="ARBA00004651"/>
    </source>
</evidence>
<keyword evidence="4 6" id="KW-1133">Transmembrane helix</keyword>
<evidence type="ECO:0008006" key="8">
    <source>
        <dbReference type="Google" id="ProtNLM"/>
    </source>
</evidence>
<dbReference type="Pfam" id="PF03601">
    <property type="entry name" value="Cons_hypoth698"/>
    <property type="match status" value="1"/>
</dbReference>
<gene>
    <name evidence="7" type="ORF">CARN4_0806</name>
</gene>
<feature type="transmembrane region" description="Helical" evidence="6">
    <location>
        <begin position="271"/>
        <end position="288"/>
    </location>
</feature>